<evidence type="ECO:0000256" key="6">
    <source>
        <dbReference type="ARBA" id="ARBA00023157"/>
    </source>
</evidence>
<dbReference type="PANTHER" id="PTHR10127:SF780">
    <property type="entry name" value="METALLOENDOPEPTIDASE"/>
    <property type="match status" value="1"/>
</dbReference>
<proteinExistence type="predicted"/>
<reference evidence="11" key="1">
    <citation type="submission" date="2017-02" db="UniProtKB">
        <authorList>
            <consortium name="WormBaseParasite"/>
        </authorList>
    </citation>
    <scope>IDENTIFICATION</scope>
</reference>
<dbReference type="InterPro" id="IPR024079">
    <property type="entry name" value="MetalloPept_cat_dom_sf"/>
</dbReference>
<dbReference type="WBParaSite" id="SPAL_0001129700.1">
    <property type="protein sequence ID" value="SPAL_0001129700.1"/>
    <property type="gene ID" value="SPAL_0001129700"/>
</dbReference>
<dbReference type="GO" id="GO:0008270">
    <property type="term" value="F:zinc ion binding"/>
    <property type="evidence" value="ECO:0007669"/>
    <property type="project" value="UniProtKB-UniRule"/>
</dbReference>
<comment type="caution">
    <text evidence="7">Lacks conserved residue(s) required for the propagation of feature annotation.</text>
</comment>
<feature type="active site" evidence="7">
    <location>
        <position position="125"/>
    </location>
</feature>
<dbReference type="PROSITE" id="PS51864">
    <property type="entry name" value="ASTACIN"/>
    <property type="match status" value="1"/>
</dbReference>
<sequence>SHKSNYFFINDTFKNEGSLKADGNSESYETRVKKSILSNMVLKWTFPIDYHINHDVDRNTVKRALEIMERETCIRFRETTTFQNGGLNYVNKSGCVSFVGKISNGVGQDVSLGKDCNEVTIALHETSHALGVIHEMTRHDRDYYIDVKFANIHPRVAFNFQPFDLTKASPYGLRYDFGSVMHYDRYAGSINGQLAMQPRYESYLKTIGQRTRFGFNDAKQLNIHYCDNICKKKLNCKMGGYTDPNDCRFCKCPEFYTGRLCAKLLPSDKSCGSTKFKTKTTDKELKADGIKTCYFQITAPEGRRIQLIIEETNLVDSFVCQPGRGLEVKFFSDKSVSGA</sequence>
<evidence type="ECO:0000256" key="5">
    <source>
        <dbReference type="ARBA" id="ARBA00023049"/>
    </source>
</evidence>
<accession>A0A0N5BZV9</accession>
<evidence type="ECO:0000259" key="9">
    <source>
        <dbReference type="PROSITE" id="PS51864"/>
    </source>
</evidence>
<dbReference type="PRINTS" id="PR00480">
    <property type="entry name" value="ASTACIN"/>
</dbReference>
<protein>
    <recommendedName>
        <fullName evidence="8">Metalloendopeptidase</fullName>
        <ecNumber evidence="8">3.4.24.-</ecNumber>
    </recommendedName>
</protein>
<dbReference type="GO" id="GO:0004222">
    <property type="term" value="F:metalloendopeptidase activity"/>
    <property type="evidence" value="ECO:0007669"/>
    <property type="project" value="UniProtKB-UniRule"/>
</dbReference>
<evidence type="ECO:0000256" key="8">
    <source>
        <dbReference type="RuleBase" id="RU361183"/>
    </source>
</evidence>
<dbReference type="SMART" id="SM00235">
    <property type="entry name" value="ZnMc"/>
    <property type="match status" value="1"/>
</dbReference>
<keyword evidence="6" id="KW-1015">Disulfide bond</keyword>
<keyword evidence="10" id="KW-1185">Reference proteome</keyword>
<feature type="binding site" evidence="7">
    <location>
        <position position="128"/>
    </location>
    <ligand>
        <name>Zn(2+)</name>
        <dbReference type="ChEBI" id="CHEBI:29105"/>
        <note>catalytic</note>
    </ligand>
</feature>
<dbReference type="InterPro" id="IPR001506">
    <property type="entry name" value="Peptidase_M12A"/>
</dbReference>
<dbReference type="InterPro" id="IPR034035">
    <property type="entry name" value="Astacin-like_dom"/>
</dbReference>
<feature type="binding site" evidence="7">
    <location>
        <position position="124"/>
    </location>
    <ligand>
        <name>Zn(2+)</name>
        <dbReference type="ChEBI" id="CHEBI:29105"/>
        <note>catalytic</note>
    </ligand>
</feature>
<keyword evidence="2 7" id="KW-0479">Metal-binding</keyword>
<dbReference type="Gene3D" id="3.40.390.10">
    <property type="entry name" value="Collagenase (Catalytic Domain)"/>
    <property type="match status" value="1"/>
</dbReference>
<dbReference type="AlphaFoldDB" id="A0A0N5BZV9"/>
<keyword evidence="5 7" id="KW-0482">Metalloprotease</keyword>
<name>A0A0N5BZV9_STREA</name>
<dbReference type="PROSITE" id="PS00022">
    <property type="entry name" value="EGF_1"/>
    <property type="match status" value="1"/>
</dbReference>
<evidence type="ECO:0000313" key="11">
    <source>
        <dbReference type="WBParaSite" id="SPAL_0001129700.1"/>
    </source>
</evidence>
<dbReference type="EC" id="3.4.24.-" evidence="8"/>
<dbReference type="SUPFAM" id="SSF55486">
    <property type="entry name" value="Metalloproteases ('zincins'), catalytic domain"/>
    <property type="match status" value="1"/>
</dbReference>
<evidence type="ECO:0000256" key="4">
    <source>
        <dbReference type="ARBA" id="ARBA00022833"/>
    </source>
</evidence>
<dbReference type="InterPro" id="IPR000742">
    <property type="entry name" value="EGF"/>
</dbReference>
<dbReference type="InterPro" id="IPR006026">
    <property type="entry name" value="Peptidase_Metallo"/>
</dbReference>
<dbReference type="Pfam" id="PF01400">
    <property type="entry name" value="Astacin"/>
    <property type="match status" value="1"/>
</dbReference>
<evidence type="ECO:0000256" key="3">
    <source>
        <dbReference type="ARBA" id="ARBA00022801"/>
    </source>
</evidence>
<evidence type="ECO:0000256" key="2">
    <source>
        <dbReference type="ARBA" id="ARBA00022723"/>
    </source>
</evidence>
<dbReference type="GO" id="GO:0006508">
    <property type="term" value="P:proteolysis"/>
    <property type="evidence" value="ECO:0007669"/>
    <property type="project" value="UniProtKB-KW"/>
</dbReference>
<comment type="cofactor">
    <cofactor evidence="7 8">
        <name>Zn(2+)</name>
        <dbReference type="ChEBI" id="CHEBI:29105"/>
    </cofactor>
    <text evidence="7 8">Binds 1 zinc ion per subunit.</text>
</comment>
<feature type="domain" description="Peptidase M12A" evidence="9">
    <location>
        <begin position="34"/>
        <end position="231"/>
    </location>
</feature>
<organism evidence="10 11">
    <name type="scientific">Strongyloides papillosus</name>
    <name type="common">Intestinal threadworm</name>
    <dbReference type="NCBI Taxonomy" id="174720"/>
    <lineage>
        <taxon>Eukaryota</taxon>
        <taxon>Metazoa</taxon>
        <taxon>Ecdysozoa</taxon>
        <taxon>Nematoda</taxon>
        <taxon>Chromadorea</taxon>
        <taxon>Rhabditida</taxon>
        <taxon>Tylenchina</taxon>
        <taxon>Panagrolaimomorpha</taxon>
        <taxon>Strongyloidoidea</taxon>
        <taxon>Strongyloididae</taxon>
        <taxon>Strongyloides</taxon>
    </lineage>
</organism>
<feature type="binding site" evidence="7">
    <location>
        <position position="134"/>
    </location>
    <ligand>
        <name>Zn(2+)</name>
        <dbReference type="ChEBI" id="CHEBI:29105"/>
        <note>catalytic</note>
    </ligand>
</feature>
<dbReference type="CDD" id="cd04280">
    <property type="entry name" value="ZnMc_astacin_like"/>
    <property type="match status" value="1"/>
</dbReference>
<keyword evidence="4 7" id="KW-0862">Zinc</keyword>
<keyword evidence="3 7" id="KW-0378">Hydrolase</keyword>
<keyword evidence="1 7" id="KW-0645">Protease</keyword>
<evidence type="ECO:0000256" key="1">
    <source>
        <dbReference type="ARBA" id="ARBA00022670"/>
    </source>
</evidence>
<evidence type="ECO:0000313" key="10">
    <source>
        <dbReference type="Proteomes" id="UP000046392"/>
    </source>
</evidence>
<dbReference type="Proteomes" id="UP000046392">
    <property type="component" value="Unplaced"/>
</dbReference>
<evidence type="ECO:0000256" key="7">
    <source>
        <dbReference type="PROSITE-ProRule" id="PRU01211"/>
    </source>
</evidence>
<dbReference type="PANTHER" id="PTHR10127">
    <property type="entry name" value="DISCOIDIN, CUB, EGF, LAMININ , AND ZINC METALLOPROTEASE DOMAIN CONTAINING"/>
    <property type="match status" value="1"/>
</dbReference>